<evidence type="ECO:0000256" key="3">
    <source>
        <dbReference type="ARBA" id="ARBA00022888"/>
    </source>
</evidence>
<accession>A0A537JG77</accession>
<dbReference type="CDD" id="cd01991">
    <property type="entry name" value="Asn_synthase_B_C"/>
    <property type="match status" value="1"/>
</dbReference>
<dbReference type="EMBL" id="VBAO01000131">
    <property type="protein sequence ID" value="TMI82342.1"/>
    <property type="molecule type" value="Genomic_DNA"/>
</dbReference>
<dbReference type="SUPFAM" id="SSF52402">
    <property type="entry name" value="Adenine nucleotide alpha hydrolases-like"/>
    <property type="match status" value="1"/>
</dbReference>
<evidence type="ECO:0000313" key="7">
    <source>
        <dbReference type="Proteomes" id="UP000320048"/>
    </source>
</evidence>
<gene>
    <name evidence="6" type="ORF">E6H04_04885</name>
</gene>
<name>A0A537JG77_9BACT</name>
<feature type="domain" description="Asparagine synthetase" evidence="5">
    <location>
        <begin position="2"/>
        <end position="128"/>
    </location>
</feature>
<evidence type="ECO:0000256" key="1">
    <source>
        <dbReference type="ARBA" id="ARBA00005187"/>
    </source>
</evidence>
<keyword evidence="3" id="KW-0061">Asparagine biosynthesis</keyword>
<dbReference type="AlphaFoldDB" id="A0A537JG77"/>
<comment type="catalytic activity">
    <reaction evidence="4">
        <text>L-aspartate + L-glutamine + ATP + H2O = L-asparagine + L-glutamate + AMP + diphosphate + H(+)</text>
        <dbReference type="Rhea" id="RHEA:12228"/>
        <dbReference type="ChEBI" id="CHEBI:15377"/>
        <dbReference type="ChEBI" id="CHEBI:15378"/>
        <dbReference type="ChEBI" id="CHEBI:29985"/>
        <dbReference type="ChEBI" id="CHEBI:29991"/>
        <dbReference type="ChEBI" id="CHEBI:30616"/>
        <dbReference type="ChEBI" id="CHEBI:33019"/>
        <dbReference type="ChEBI" id="CHEBI:58048"/>
        <dbReference type="ChEBI" id="CHEBI:58359"/>
        <dbReference type="ChEBI" id="CHEBI:456215"/>
        <dbReference type="EC" id="6.3.5.4"/>
    </reaction>
</comment>
<protein>
    <recommendedName>
        <fullName evidence="2">asparagine synthase (glutamine-hydrolyzing)</fullName>
        <ecNumber evidence="2">6.3.5.4</ecNumber>
    </recommendedName>
</protein>
<dbReference type="GO" id="GO:0004066">
    <property type="term" value="F:asparagine synthase (glutamine-hydrolyzing) activity"/>
    <property type="evidence" value="ECO:0007669"/>
    <property type="project" value="UniProtKB-EC"/>
</dbReference>
<dbReference type="PANTHER" id="PTHR43284:SF1">
    <property type="entry name" value="ASPARAGINE SYNTHETASE"/>
    <property type="match status" value="1"/>
</dbReference>
<dbReference type="Pfam" id="PF00733">
    <property type="entry name" value="Asn_synthase"/>
    <property type="match status" value="1"/>
</dbReference>
<dbReference type="InterPro" id="IPR001962">
    <property type="entry name" value="Asn_synthase"/>
</dbReference>
<dbReference type="EC" id="6.3.5.4" evidence="2"/>
<evidence type="ECO:0000259" key="5">
    <source>
        <dbReference type="Pfam" id="PF00733"/>
    </source>
</evidence>
<evidence type="ECO:0000256" key="4">
    <source>
        <dbReference type="ARBA" id="ARBA00048741"/>
    </source>
</evidence>
<reference evidence="6 7" key="1">
    <citation type="journal article" date="2019" name="Nat. Microbiol.">
        <title>Mediterranean grassland soil C-N compound turnover is dependent on rainfall and depth, and is mediated by genomically divergent microorganisms.</title>
        <authorList>
            <person name="Diamond S."/>
            <person name="Andeer P.F."/>
            <person name="Li Z."/>
            <person name="Crits-Christoph A."/>
            <person name="Burstein D."/>
            <person name="Anantharaman K."/>
            <person name="Lane K.R."/>
            <person name="Thomas B.C."/>
            <person name="Pan C."/>
            <person name="Northen T.R."/>
            <person name="Banfield J.F."/>
        </authorList>
    </citation>
    <scope>NUCLEOTIDE SEQUENCE [LARGE SCALE GENOMIC DNA]</scope>
    <source>
        <strain evidence="6">NP_7</strain>
    </source>
</reference>
<feature type="non-terminal residue" evidence="6">
    <location>
        <position position="1"/>
    </location>
</feature>
<dbReference type="GO" id="GO:0005829">
    <property type="term" value="C:cytosol"/>
    <property type="evidence" value="ECO:0007669"/>
    <property type="project" value="TreeGrafter"/>
</dbReference>
<dbReference type="Proteomes" id="UP000320048">
    <property type="component" value="Unassembled WGS sequence"/>
</dbReference>
<organism evidence="6 7">
    <name type="scientific">Candidatus Segetimicrobium genomatis</name>
    <dbReference type="NCBI Taxonomy" id="2569760"/>
    <lineage>
        <taxon>Bacteria</taxon>
        <taxon>Bacillati</taxon>
        <taxon>Candidatus Sysuimicrobiota</taxon>
        <taxon>Candidatus Sysuimicrobiia</taxon>
        <taxon>Candidatus Sysuimicrobiales</taxon>
        <taxon>Candidatus Segetimicrobiaceae</taxon>
        <taxon>Candidatus Segetimicrobium</taxon>
    </lineage>
</organism>
<dbReference type="InterPro" id="IPR051786">
    <property type="entry name" value="ASN_synthetase/amidase"/>
</dbReference>
<dbReference type="PANTHER" id="PTHR43284">
    <property type="entry name" value="ASPARAGINE SYNTHETASE (GLUTAMINE-HYDROLYZING)"/>
    <property type="match status" value="1"/>
</dbReference>
<dbReference type="GO" id="GO:0006529">
    <property type="term" value="P:asparagine biosynthetic process"/>
    <property type="evidence" value="ECO:0007669"/>
    <property type="project" value="UniProtKB-KW"/>
</dbReference>
<comment type="caution">
    <text evidence="6">The sequence shown here is derived from an EMBL/GenBank/DDBJ whole genome shotgun (WGS) entry which is preliminary data.</text>
</comment>
<evidence type="ECO:0000313" key="6">
    <source>
        <dbReference type="EMBL" id="TMI82342.1"/>
    </source>
</evidence>
<comment type="pathway">
    <text evidence="1">Amino-acid biosynthesis; L-asparagine biosynthesis; L-asparagine from L-aspartate (L-Gln route): step 1/1.</text>
</comment>
<keyword evidence="3" id="KW-0028">Amino-acid biosynthesis</keyword>
<proteinExistence type="predicted"/>
<evidence type="ECO:0000256" key="2">
    <source>
        <dbReference type="ARBA" id="ARBA00012737"/>
    </source>
</evidence>
<dbReference type="InterPro" id="IPR014729">
    <property type="entry name" value="Rossmann-like_a/b/a_fold"/>
</dbReference>
<sequence>QDQMSMAASIESRVPFLDHEFVEYAAAMPSRFKLRGWRTKAVLREALRDVLPREILTRRKMGFPVPIGRWFRGPFWPIIEEFVLGPRALKRGLFVPSMLRRLAEEHRAGIREHGDRLWLLVNLEIWQRIFLEGEDPTPPVALERPASAVSA</sequence>
<dbReference type="Gene3D" id="3.40.50.620">
    <property type="entry name" value="HUPs"/>
    <property type="match status" value="1"/>
</dbReference>